<sequence length="282" mass="31281">MTYTNLKRTGLAIGLVVAMTQTALADQTWSTIQERGVVRIGVNLSGLPFGTYATGTQRPIGFAVELAEDIGKKLGVKTEVVPVVAANRAVFLQQGKVDLLIANMTVTPERAQQLDYVPTPYEQLGGALVAPKNSGFKRWEDLRGKTICISQGASFQQPLTRDYGVQLKAFRAQSEVLLALRGQSCDGVVLNSPIMHELMRQPEWAGFEIPIGEDLVPADSVIWLRKEQPQTQQVLDRIVRDWHGSGWLLEEGRKYQMAASPMIVELHERYRDDPRLSTPVTP</sequence>
<dbReference type="AlphaFoldDB" id="A0A1Y3NVF6"/>
<evidence type="ECO:0000256" key="1">
    <source>
        <dbReference type="ARBA" id="ARBA00010333"/>
    </source>
</evidence>
<reference evidence="5 6" key="1">
    <citation type="journal article" date="2017" name="Syst. Appl. Microbiol.">
        <title>Pseudomonas caspiana sp. nov., a citrus pathogen in the Pseudomonas syringae phylogenetic group.</title>
        <authorList>
            <person name="Busquets A."/>
            <person name="Gomila M."/>
            <person name="Beiki F."/>
            <person name="Mulet M."/>
            <person name="Rahimian H."/>
            <person name="Garcia-Valdes E."/>
            <person name="Lalucat J."/>
        </authorList>
    </citation>
    <scope>NUCLEOTIDE SEQUENCE [LARGE SCALE GENOMIC DNA]</scope>
    <source>
        <strain evidence="5 6">FBF102</strain>
    </source>
</reference>
<protein>
    <recommendedName>
        <fullName evidence="4">Solute-binding protein family 3/N-terminal domain-containing protein</fullName>
    </recommendedName>
</protein>
<keyword evidence="2 3" id="KW-0732">Signal</keyword>
<organism evidence="5 6">
    <name type="scientific">Pseudomonas caspiana</name>
    <dbReference type="NCBI Taxonomy" id="1451454"/>
    <lineage>
        <taxon>Bacteria</taxon>
        <taxon>Pseudomonadati</taxon>
        <taxon>Pseudomonadota</taxon>
        <taxon>Gammaproteobacteria</taxon>
        <taxon>Pseudomonadales</taxon>
        <taxon>Pseudomonadaceae</taxon>
        <taxon>Pseudomonas</taxon>
    </lineage>
</organism>
<feature type="chain" id="PRO_5013141898" description="Solute-binding protein family 3/N-terminal domain-containing protein" evidence="3">
    <location>
        <begin position="26"/>
        <end position="282"/>
    </location>
</feature>
<dbReference type="InterPro" id="IPR001638">
    <property type="entry name" value="Solute-binding_3/MltF_N"/>
</dbReference>
<name>A0A1Y3NVF6_9PSED</name>
<dbReference type="PANTHER" id="PTHR35936:SF17">
    <property type="entry name" value="ARGININE-BINDING EXTRACELLULAR PROTEIN ARTP"/>
    <property type="match status" value="1"/>
</dbReference>
<comment type="caution">
    <text evidence="5">The sequence shown here is derived from an EMBL/GenBank/DDBJ whole genome shotgun (WGS) entry which is preliminary data.</text>
</comment>
<evidence type="ECO:0000259" key="4">
    <source>
        <dbReference type="SMART" id="SM00062"/>
    </source>
</evidence>
<dbReference type="Proteomes" id="UP000195440">
    <property type="component" value="Unassembled WGS sequence"/>
</dbReference>
<evidence type="ECO:0000256" key="2">
    <source>
        <dbReference type="ARBA" id="ARBA00022729"/>
    </source>
</evidence>
<keyword evidence="6" id="KW-1185">Reference proteome</keyword>
<proteinExistence type="inferred from homology"/>
<dbReference type="SUPFAM" id="SSF53850">
    <property type="entry name" value="Periplasmic binding protein-like II"/>
    <property type="match status" value="1"/>
</dbReference>
<feature type="domain" description="Solute-binding protein family 3/N-terminal" evidence="4">
    <location>
        <begin position="37"/>
        <end position="251"/>
    </location>
</feature>
<feature type="signal peptide" evidence="3">
    <location>
        <begin position="1"/>
        <end position="25"/>
    </location>
</feature>
<accession>A0A1Y3NVF6</accession>
<evidence type="ECO:0000313" key="6">
    <source>
        <dbReference type="Proteomes" id="UP000195440"/>
    </source>
</evidence>
<comment type="similarity">
    <text evidence="1">Belongs to the bacterial solute-binding protein 3 family.</text>
</comment>
<dbReference type="Pfam" id="PF00497">
    <property type="entry name" value="SBP_bac_3"/>
    <property type="match status" value="1"/>
</dbReference>
<dbReference type="OrthoDB" id="7241844at2"/>
<dbReference type="EMBL" id="LOHF01000026">
    <property type="protein sequence ID" value="OUM71527.1"/>
    <property type="molecule type" value="Genomic_DNA"/>
</dbReference>
<dbReference type="PANTHER" id="PTHR35936">
    <property type="entry name" value="MEMBRANE-BOUND LYTIC MUREIN TRANSGLYCOSYLASE F"/>
    <property type="match status" value="1"/>
</dbReference>
<gene>
    <name evidence="5" type="ORF">AUC60_23220</name>
</gene>
<dbReference type="Gene3D" id="3.40.190.10">
    <property type="entry name" value="Periplasmic binding protein-like II"/>
    <property type="match status" value="2"/>
</dbReference>
<evidence type="ECO:0000313" key="5">
    <source>
        <dbReference type="EMBL" id="OUM71527.1"/>
    </source>
</evidence>
<evidence type="ECO:0000256" key="3">
    <source>
        <dbReference type="SAM" id="SignalP"/>
    </source>
</evidence>
<dbReference type="SMART" id="SM00062">
    <property type="entry name" value="PBPb"/>
    <property type="match status" value="1"/>
</dbReference>
<dbReference type="RefSeq" id="WP_087273376.1">
    <property type="nucleotide sequence ID" value="NZ_CP167995.1"/>
</dbReference>